<dbReference type="AlphaFoldDB" id="A0AAN9Q678"/>
<comment type="caution">
    <text evidence="1">The sequence shown here is derived from an EMBL/GenBank/DDBJ whole genome shotgun (WGS) entry which is preliminary data.</text>
</comment>
<protein>
    <submittedName>
        <fullName evidence="1">Uncharacterized protein</fullName>
    </submittedName>
</protein>
<gene>
    <name evidence="1" type="ORF">VNO80_33120</name>
</gene>
<evidence type="ECO:0000313" key="1">
    <source>
        <dbReference type="EMBL" id="KAK7326300.1"/>
    </source>
</evidence>
<proteinExistence type="predicted"/>
<accession>A0AAN9Q678</accession>
<dbReference type="Proteomes" id="UP001374584">
    <property type="component" value="Unassembled WGS sequence"/>
</dbReference>
<sequence length="84" mass="9649">MLALDYDSLLLCDLVFPAADVRSSPVCVVRFNASYEASHSSRIRDLFIFRGWLGGKGSGLWVPGRFTSRFLMREELSESERHHW</sequence>
<keyword evidence="2" id="KW-1185">Reference proteome</keyword>
<organism evidence="1 2">
    <name type="scientific">Phaseolus coccineus</name>
    <name type="common">Scarlet runner bean</name>
    <name type="synonym">Phaseolus multiflorus</name>
    <dbReference type="NCBI Taxonomy" id="3886"/>
    <lineage>
        <taxon>Eukaryota</taxon>
        <taxon>Viridiplantae</taxon>
        <taxon>Streptophyta</taxon>
        <taxon>Embryophyta</taxon>
        <taxon>Tracheophyta</taxon>
        <taxon>Spermatophyta</taxon>
        <taxon>Magnoliopsida</taxon>
        <taxon>eudicotyledons</taxon>
        <taxon>Gunneridae</taxon>
        <taxon>Pentapetalae</taxon>
        <taxon>rosids</taxon>
        <taxon>fabids</taxon>
        <taxon>Fabales</taxon>
        <taxon>Fabaceae</taxon>
        <taxon>Papilionoideae</taxon>
        <taxon>50 kb inversion clade</taxon>
        <taxon>NPAAA clade</taxon>
        <taxon>indigoferoid/millettioid clade</taxon>
        <taxon>Phaseoleae</taxon>
        <taxon>Phaseolus</taxon>
    </lineage>
</organism>
<reference evidence="1 2" key="1">
    <citation type="submission" date="2024-01" db="EMBL/GenBank/DDBJ databases">
        <title>The genomes of 5 underutilized Papilionoideae crops provide insights into root nodulation and disease resistanc.</title>
        <authorList>
            <person name="Jiang F."/>
        </authorList>
    </citation>
    <scope>NUCLEOTIDE SEQUENCE [LARGE SCALE GENOMIC DNA]</scope>
    <source>
        <strain evidence="1">JINMINGXINNONG_FW02</strain>
        <tissue evidence="1">Leaves</tissue>
    </source>
</reference>
<name>A0AAN9Q678_PHACN</name>
<dbReference type="EMBL" id="JAYMYR010000071">
    <property type="protein sequence ID" value="KAK7326300.1"/>
    <property type="molecule type" value="Genomic_DNA"/>
</dbReference>
<evidence type="ECO:0000313" key="2">
    <source>
        <dbReference type="Proteomes" id="UP001374584"/>
    </source>
</evidence>